<dbReference type="InterPro" id="IPR036291">
    <property type="entry name" value="NAD(P)-bd_dom_sf"/>
</dbReference>
<evidence type="ECO:0000256" key="2">
    <source>
        <dbReference type="ARBA" id="ARBA00022723"/>
    </source>
</evidence>
<dbReference type="PANTHER" id="PTHR42683">
    <property type="entry name" value="ALDEHYDE REDUCTASE"/>
    <property type="match status" value="1"/>
</dbReference>
<dbReference type="Proteomes" id="UP001500449">
    <property type="component" value="Unassembled WGS sequence"/>
</dbReference>
<dbReference type="RefSeq" id="WP_344417550.1">
    <property type="nucleotide sequence ID" value="NZ_BAAAQK010000009.1"/>
</dbReference>
<evidence type="ECO:0000256" key="5">
    <source>
        <dbReference type="ARBA" id="ARBA00024074"/>
    </source>
</evidence>
<evidence type="ECO:0000256" key="3">
    <source>
        <dbReference type="ARBA" id="ARBA00022833"/>
    </source>
</evidence>
<dbReference type="Pfam" id="PF08240">
    <property type="entry name" value="ADH_N"/>
    <property type="match status" value="1"/>
</dbReference>
<dbReference type="SUPFAM" id="SSF50129">
    <property type="entry name" value="GroES-like"/>
    <property type="match status" value="1"/>
</dbReference>
<comment type="cofactor">
    <cofactor evidence="1 7">
        <name>Zn(2+)</name>
        <dbReference type="ChEBI" id="CHEBI:29105"/>
    </cofactor>
</comment>
<dbReference type="EC" id="1.1.1.2" evidence="5"/>
<evidence type="ECO:0000256" key="4">
    <source>
        <dbReference type="ARBA" id="ARBA00023002"/>
    </source>
</evidence>
<dbReference type="Gene3D" id="3.90.180.10">
    <property type="entry name" value="Medium-chain alcohol dehydrogenases, catalytic domain"/>
    <property type="match status" value="1"/>
</dbReference>
<dbReference type="CDD" id="cd05283">
    <property type="entry name" value="CAD1"/>
    <property type="match status" value="1"/>
</dbReference>
<dbReference type="PROSITE" id="PS00059">
    <property type="entry name" value="ADH_ZINC"/>
    <property type="match status" value="1"/>
</dbReference>
<evidence type="ECO:0000313" key="9">
    <source>
        <dbReference type="EMBL" id="GAA1850725.1"/>
    </source>
</evidence>
<feature type="domain" description="Enoyl reductase (ER)" evidence="8">
    <location>
        <begin position="14"/>
        <end position="341"/>
    </location>
</feature>
<organism evidence="9 10">
    <name type="scientific">Pseudonocardia ailaonensis</name>
    <dbReference type="NCBI Taxonomy" id="367279"/>
    <lineage>
        <taxon>Bacteria</taxon>
        <taxon>Bacillati</taxon>
        <taxon>Actinomycetota</taxon>
        <taxon>Actinomycetes</taxon>
        <taxon>Pseudonocardiales</taxon>
        <taxon>Pseudonocardiaceae</taxon>
        <taxon>Pseudonocardia</taxon>
    </lineage>
</organism>
<proteinExistence type="inferred from homology"/>
<evidence type="ECO:0000313" key="10">
    <source>
        <dbReference type="Proteomes" id="UP001500449"/>
    </source>
</evidence>
<dbReference type="PROSITE" id="PS00065">
    <property type="entry name" value="D_2_HYDROXYACID_DH_1"/>
    <property type="match status" value="1"/>
</dbReference>
<dbReference type="InterPro" id="IPR002328">
    <property type="entry name" value="ADH_Zn_CS"/>
</dbReference>
<sequence>MRPTVGLAVRTPGGPVQPWSFERRDLRPDDVAVAVTYCGVCYSDVEAIHGAREPGLPLVPGHEFVGRVRAVGDAVTRFRVGDEVAVGNCVDSCGACDECRAGAENHCSDGGPTLTYLGVDRRDGRRTQGGWSTEYVVAEAWVHRLPDGLDPAASAPLMCAGITSWEALRHWEVGPGSTVGVVGIGGLGHLGVKFAKALGAEVVAFTATPDRVADITALGADEVVVSSDPDAMAAQARRFDFVLDTASRRHDLSPYLRALRLHGTLCLLGIPPTVEVETRALRVGRHSLSGSGTGSPARVREMLGFCAEHGITADVEVLPSAEIATALDRLERGDVKYRMVLDLGDLGDLTVAS</sequence>
<dbReference type="SMART" id="SM00829">
    <property type="entry name" value="PKS_ER"/>
    <property type="match status" value="1"/>
</dbReference>
<dbReference type="InterPro" id="IPR029752">
    <property type="entry name" value="D-isomer_DH_CS1"/>
</dbReference>
<comment type="similarity">
    <text evidence="7">Belongs to the zinc-containing alcohol dehydrogenase family.</text>
</comment>
<dbReference type="Pfam" id="PF00107">
    <property type="entry name" value="ADH_zinc_N"/>
    <property type="match status" value="1"/>
</dbReference>
<evidence type="ECO:0000256" key="6">
    <source>
        <dbReference type="ARBA" id="ARBA00048262"/>
    </source>
</evidence>
<evidence type="ECO:0000256" key="7">
    <source>
        <dbReference type="RuleBase" id="RU361277"/>
    </source>
</evidence>
<dbReference type="SUPFAM" id="SSF51735">
    <property type="entry name" value="NAD(P)-binding Rossmann-fold domains"/>
    <property type="match status" value="1"/>
</dbReference>
<keyword evidence="2 7" id="KW-0479">Metal-binding</keyword>
<comment type="caution">
    <text evidence="9">The sequence shown here is derived from an EMBL/GenBank/DDBJ whole genome shotgun (WGS) entry which is preliminary data.</text>
</comment>
<protein>
    <recommendedName>
        <fullName evidence="5">alcohol dehydrogenase (NADP(+))</fullName>
        <ecNumber evidence="5">1.1.1.2</ecNumber>
    </recommendedName>
</protein>
<accession>A0ABN2N4B0</accession>
<reference evidence="9 10" key="1">
    <citation type="journal article" date="2019" name="Int. J. Syst. Evol. Microbiol.">
        <title>The Global Catalogue of Microorganisms (GCM) 10K type strain sequencing project: providing services to taxonomists for standard genome sequencing and annotation.</title>
        <authorList>
            <consortium name="The Broad Institute Genomics Platform"/>
            <consortium name="The Broad Institute Genome Sequencing Center for Infectious Disease"/>
            <person name="Wu L."/>
            <person name="Ma J."/>
        </authorList>
    </citation>
    <scope>NUCLEOTIDE SEQUENCE [LARGE SCALE GENOMIC DNA]</scope>
    <source>
        <strain evidence="9 10">JCM 16009</strain>
    </source>
</reference>
<dbReference type="InterPro" id="IPR013149">
    <property type="entry name" value="ADH-like_C"/>
</dbReference>
<dbReference type="InterPro" id="IPR020843">
    <property type="entry name" value="ER"/>
</dbReference>
<comment type="catalytic activity">
    <reaction evidence="6">
        <text>a primary alcohol + NADP(+) = an aldehyde + NADPH + H(+)</text>
        <dbReference type="Rhea" id="RHEA:15937"/>
        <dbReference type="ChEBI" id="CHEBI:15378"/>
        <dbReference type="ChEBI" id="CHEBI:15734"/>
        <dbReference type="ChEBI" id="CHEBI:17478"/>
        <dbReference type="ChEBI" id="CHEBI:57783"/>
        <dbReference type="ChEBI" id="CHEBI:58349"/>
        <dbReference type="EC" id="1.1.1.2"/>
    </reaction>
</comment>
<keyword evidence="10" id="KW-1185">Reference proteome</keyword>
<dbReference type="EMBL" id="BAAAQK010000009">
    <property type="protein sequence ID" value="GAA1850725.1"/>
    <property type="molecule type" value="Genomic_DNA"/>
</dbReference>
<evidence type="ECO:0000256" key="1">
    <source>
        <dbReference type="ARBA" id="ARBA00001947"/>
    </source>
</evidence>
<dbReference type="InterPro" id="IPR047109">
    <property type="entry name" value="CAD-like"/>
</dbReference>
<dbReference type="InterPro" id="IPR011032">
    <property type="entry name" value="GroES-like_sf"/>
</dbReference>
<evidence type="ECO:0000259" key="8">
    <source>
        <dbReference type="SMART" id="SM00829"/>
    </source>
</evidence>
<keyword evidence="3 7" id="KW-0862">Zinc</keyword>
<keyword evidence="4" id="KW-0560">Oxidoreductase</keyword>
<name>A0ABN2N4B0_9PSEU</name>
<dbReference type="InterPro" id="IPR013154">
    <property type="entry name" value="ADH-like_N"/>
</dbReference>
<gene>
    <name evidence="9" type="ORF">GCM10009836_33300</name>
</gene>
<dbReference type="Gene3D" id="3.40.50.720">
    <property type="entry name" value="NAD(P)-binding Rossmann-like Domain"/>
    <property type="match status" value="1"/>
</dbReference>